<evidence type="ECO:0000313" key="5">
    <source>
        <dbReference type="Proteomes" id="UP000011761"/>
    </source>
</evidence>
<name>M2LZ04_BAUPA</name>
<keyword evidence="1" id="KW-0349">Heme</keyword>
<sequence length="607" mass="68327">METPRSIGRDDCVAFERHDVRRLSSLVPFLYLNINYSRLPHSQYKAGMPPSVQLAGISAVAAFAVDRYAPKYSLGLIVTATILFIIQVLAYQGYLLVLYPRFFSPLRDLPTAPGGKLFTGHTKRIMAETSGKPMREWIETVPNDGLIRYSMWGQERVLLTNPKTLGEVLVTKNYEFIKPSHFRNALGRILGIGILLAEGDEHKRQRKNLMPAFSYRHVKDLYPVFWDKSRELMECLSSASKETAQPTEKTEKASTDPEKAAPETAEHAPGIINVGSWVSRATLDIIGLSGMGQDFHSLQDPNNKLNQTYRDVFNPGRAGRILQLMGVFLPFWLVRALPLKRNKEMSNASAYIKQVCRDLIAKKRMEMTEKERTDVDIISVALESGGFTNEELVNQMMTFLVAGHETTATSMIWALYLLCKHPEVQTKLREEIRSKLPSLNDEITAAQIDDCQYLHAVVHEILRLWSPVSMTMRIAENDATVNGHFIPKNTTMILCPWAINTSTHLWGDDALEFKPERWLDADGKANNKGGAESNYSFLTFLHGPRSCIGQRFAIAEFACILAAWVGRFESSFEEGSPLTKGELEIKGGITMKPKAGVWVKLNELKGW</sequence>
<dbReference type="InterPro" id="IPR002401">
    <property type="entry name" value="Cyt_P450_E_grp-I"/>
</dbReference>
<dbReference type="PRINTS" id="PR00385">
    <property type="entry name" value="P450"/>
</dbReference>
<dbReference type="Pfam" id="PF00067">
    <property type="entry name" value="p450"/>
    <property type="match status" value="1"/>
</dbReference>
<dbReference type="InterPro" id="IPR050121">
    <property type="entry name" value="Cytochrome_P450_monoxygenase"/>
</dbReference>
<accession>M2LZ04</accession>
<dbReference type="GeneID" id="19111202"/>
<dbReference type="Proteomes" id="UP000011761">
    <property type="component" value="Unassembled WGS sequence"/>
</dbReference>
<feature type="transmembrane region" description="Helical" evidence="3">
    <location>
        <begin position="72"/>
        <end position="99"/>
    </location>
</feature>
<dbReference type="EMBL" id="KB445551">
    <property type="protein sequence ID" value="EMC99927.1"/>
    <property type="molecule type" value="Genomic_DNA"/>
</dbReference>
<evidence type="ECO:0000256" key="1">
    <source>
        <dbReference type="PIRSR" id="PIRSR602401-1"/>
    </source>
</evidence>
<keyword evidence="1" id="KW-0408">Iron</keyword>
<dbReference type="HOGENOM" id="CLU_001570_5_11_1"/>
<evidence type="ECO:0000313" key="4">
    <source>
        <dbReference type="EMBL" id="EMC99927.1"/>
    </source>
</evidence>
<dbReference type="GO" id="GO:0020037">
    <property type="term" value="F:heme binding"/>
    <property type="evidence" value="ECO:0007669"/>
    <property type="project" value="InterPro"/>
</dbReference>
<keyword evidence="5" id="KW-1185">Reference proteome</keyword>
<dbReference type="Gene3D" id="1.10.630.10">
    <property type="entry name" value="Cytochrome P450"/>
    <property type="match status" value="1"/>
</dbReference>
<dbReference type="PRINTS" id="PR00463">
    <property type="entry name" value="EP450I"/>
</dbReference>
<dbReference type="OMA" id="WKHQRRT"/>
<dbReference type="PANTHER" id="PTHR24305">
    <property type="entry name" value="CYTOCHROME P450"/>
    <property type="match status" value="1"/>
</dbReference>
<dbReference type="GO" id="GO:0005506">
    <property type="term" value="F:iron ion binding"/>
    <property type="evidence" value="ECO:0007669"/>
    <property type="project" value="InterPro"/>
</dbReference>
<feature type="compositionally biased region" description="Polar residues" evidence="2">
    <location>
        <begin position="238"/>
        <end position="247"/>
    </location>
</feature>
<keyword evidence="1" id="KW-0479">Metal-binding</keyword>
<evidence type="ECO:0000256" key="3">
    <source>
        <dbReference type="SAM" id="Phobius"/>
    </source>
</evidence>
<dbReference type="GO" id="GO:0016705">
    <property type="term" value="F:oxidoreductase activity, acting on paired donors, with incorporation or reduction of molecular oxygen"/>
    <property type="evidence" value="ECO:0007669"/>
    <property type="project" value="InterPro"/>
</dbReference>
<evidence type="ECO:0008006" key="6">
    <source>
        <dbReference type="Google" id="ProtNLM"/>
    </source>
</evidence>
<dbReference type="SUPFAM" id="SSF48264">
    <property type="entry name" value="Cytochrome P450"/>
    <property type="match status" value="1"/>
</dbReference>
<dbReference type="InterPro" id="IPR036396">
    <property type="entry name" value="Cyt_P450_sf"/>
</dbReference>
<dbReference type="AlphaFoldDB" id="M2LZ04"/>
<keyword evidence="3" id="KW-0812">Transmembrane</keyword>
<dbReference type="FunFam" id="1.10.630.10:FF:000051">
    <property type="entry name" value="Cytochrome P450 monooxygenase (Fum15)"/>
    <property type="match status" value="1"/>
</dbReference>
<dbReference type="PANTHER" id="PTHR24305:SF227">
    <property type="entry name" value="P450, PUTATIVE (EUROFUNG)-RELATED"/>
    <property type="match status" value="1"/>
</dbReference>
<comment type="cofactor">
    <cofactor evidence="1">
        <name>heme</name>
        <dbReference type="ChEBI" id="CHEBI:30413"/>
    </cofactor>
</comment>
<feature type="binding site" description="axial binding residue" evidence="1">
    <location>
        <position position="547"/>
    </location>
    <ligand>
        <name>heme</name>
        <dbReference type="ChEBI" id="CHEBI:30413"/>
    </ligand>
    <ligandPart>
        <name>Fe</name>
        <dbReference type="ChEBI" id="CHEBI:18248"/>
    </ligandPart>
</feature>
<proteinExistence type="predicted"/>
<organism evidence="4 5">
    <name type="scientific">Baudoinia panamericana (strain UAMH 10762)</name>
    <name type="common">Angels' share fungus</name>
    <name type="synonym">Baudoinia compniacensis (strain UAMH 10762)</name>
    <dbReference type="NCBI Taxonomy" id="717646"/>
    <lineage>
        <taxon>Eukaryota</taxon>
        <taxon>Fungi</taxon>
        <taxon>Dikarya</taxon>
        <taxon>Ascomycota</taxon>
        <taxon>Pezizomycotina</taxon>
        <taxon>Dothideomycetes</taxon>
        <taxon>Dothideomycetidae</taxon>
        <taxon>Mycosphaerellales</taxon>
        <taxon>Teratosphaeriaceae</taxon>
        <taxon>Baudoinia</taxon>
    </lineage>
</organism>
<dbReference type="InterPro" id="IPR001128">
    <property type="entry name" value="Cyt_P450"/>
</dbReference>
<dbReference type="eggNOG" id="KOG0157">
    <property type="taxonomic scope" value="Eukaryota"/>
</dbReference>
<keyword evidence="3" id="KW-0472">Membrane</keyword>
<evidence type="ECO:0000256" key="2">
    <source>
        <dbReference type="SAM" id="MobiDB-lite"/>
    </source>
</evidence>
<dbReference type="OrthoDB" id="1470350at2759"/>
<keyword evidence="3" id="KW-1133">Transmembrane helix</keyword>
<dbReference type="CDD" id="cd11069">
    <property type="entry name" value="CYP_FUM15-like"/>
    <property type="match status" value="1"/>
</dbReference>
<protein>
    <recommendedName>
        <fullName evidence="6">Cytochrome P450 monooxygenase</fullName>
    </recommendedName>
</protein>
<dbReference type="STRING" id="717646.M2LZ04"/>
<feature type="region of interest" description="Disordered" evidence="2">
    <location>
        <begin position="238"/>
        <end position="266"/>
    </location>
</feature>
<reference evidence="4 5" key="1">
    <citation type="journal article" date="2012" name="PLoS Pathog.">
        <title>Diverse lifestyles and strategies of plant pathogenesis encoded in the genomes of eighteen Dothideomycetes fungi.</title>
        <authorList>
            <person name="Ohm R.A."/>
            <person name="Feau N."/>
            <person name="Henrissat B."/>
            <person name="Schoch C.L."/>
            <person name="Horwitz B.A."/>
            <person name="Barry K.W."/>
            <person name="Condon B.J."/>
            <person name="Copeland A.C."/>
            <person name="Dhillon B."/>
            <person name="Glaser F."/>
            <person name="Hesse C.N."/>
            <person name="Kosti I."/>
            <person name="LaButti K."/>
            <person name="Lindquist E.A."/>
            <person name="Lucas S."/>
            <person name="Salamov A.A."/>
            <person name="Bradshaw R.E."/>
            <person name="Ciuffetti L."/>
            <person name="Hamelin R.C."/>
            <person name="Kema G.H.J."/>
            <person name="Lawrence C."/>
            <person name="Scott J.A."/>
            <person name="Spatafora J.W."/>
            <person name="Turgeon B.G."/>
            <person name="de Wit P.J.G.M."/>
            <person name="Zhong S."/>
            <person name="Goodwin S.B."/>
            <person name="Grigoriev I.V."/>
        </authorList>
    </citation>
    <scope>NUCLEOTIDE SEQUENCE [LARGE SCALE GENOMIC DNA]</scope>
    <source>
        <strain evidence="4 5">UAMH 10762</strain>
    </source>
</reference>
<dbReference type="KEGG" id="bcom:BAUCODRAFT_30348"/>
<feature type="compositionally biased region" description="Basic and acidic residues" evidence="2">
    <location>
        <begin position="248"/>
        <end position="266"/>
    </location>
</feature>
<dbReference type="RefSeq" id="XP_007673011.1">
    <property type="nucleotide sequence ID" value="XM_007674821.1"/>
</dbReference>
<gene>
    <name evidence="4" type="ORF">BAUCODRAFT_30348</name>
</gene>
<dbReference type="GO" id="GO:0004497">
    <property type="term" value="F:monooxygenase activity"/>
    <property type="evidence" value="ECO:0007669"/>
    <property type="project" value="InterPro"/>
</dbReference>